<gene>
    <name evidence="2" type="ORF">CAL24_23140</name>
</gene>
<name>A0A261V6D5_9BORD</name>
<feature type="chain" id="PRO_5013057132" description="Lactonase" evidence="1">
    <location>
        <begin position="19"/>
        <end position="441"/>
    </location>
</feature>
<evidence type="ECO:0000256" key="1">
    <source>
        <dbReference type="SAM" id="SignalP"/>
    </source>
</evidence>
<sequence>MQSRFLLGAVLLPLAAWAAPLPDWAGAIDAGTLAVIADGDFVAQTYADGRLAPAAAGWRDTLAIWARRDGRLTAGRIEVSNSVTAAPEILALAPGGDTAFVLERLGQRDARAQTVRDLPAGHRLMAVDLADPQAPRIAATLDVGPLPEALAVSPDGRRVAVVANSPDDSLLSIARYERGAFHETQRFTLRELGVAGTGAGPRGGVTATNVQWHPSGRYLAVNLNTLNRVAFFEVREQPAGRLALHPWGEPVEVGADPFVGRFTPDGGYYLTADWGRDFSATTLDGRVPRRASSVSVIRLAEPGGPARHARVGHAQTDESSEGLAVSPDGTLVATVNMRSTPFPPDSPRFVREATVSLLRFDARTGSLAKVADYAFEGVLPEGASFDASGRHLLVTVFQYHAGGPAGGGLEVFRVEREDGPRLRHLGRLPMPHGTHHVAVAR</sequence>
<evidence type="ECO:0008006" key="4">
    <source>
        <dbReference type="Google" id="ProtNLM"/>
    </source>
</evidence>
<proteinExistence type="predicted"/>
<feature type="signal peptide" evidence="1">
    <location>
        <begin position="1"/>
        <end position="18"/>
    </location>
</feature>
<accession>A0A261V6D5</accession>
<keyword evidence="3" id="KW-1185">Reference proteome</keyword>
<dbReference type="InterPro" id="IPR051200">
    <property type="entry name" value="Host-pathogen_enzymatic-act"/>
</dbReference>
<dbReference type="InterPro" id="IPR011048">
    <property type="entry name" value="Haem_d1_sf"/>
</dbReference>
<reference evidence="3" key="1">
    <citation type="submission" date="2017-05" db="EMBL/GenBank/DDBJ databases">
        <title>Complete and WGS of Bordetella genogroups.</title>
        <authorList>
            <person name="Spilker T."/>
            <person name="Lipuma J."/>
        </authorList>
    </citation>
    <scope>NUCLEOTIDE SEQUENCE [LARGE SCALE GENOMIC DNA]</scope>
    <source>
        <strain evidence="3">AU8256</strain>
    </source>
</reference>
<dbReference type="PANTHER" id="PTHR47197">
    <property type="entry name" value="PROTEIN NIRF"/>
    <property type="match status" value="1"/>
</dbReference>
<dbReference type="RefSeq" id="WP_141218110.1">
    <property type="nucleotide sequence ID" value="NZ_NEVT01000009.1"/>
</dbReference>
<dbReference type="AlphaFoldDB" id="A0A261V6D5"/>
<dbReference type="Gene3D" id="2.130.10.10">
    <property type="entry name" value="YVTN repeat-like/Quinoprotein amine dehydrogenase"/>
    <property type="match status" value="2"/>
</dbReference>
<evidence type="ECO:0000313" key="3">
    <source>
        <dbReference type="Proteomes" id="UP000215633"/>
    </source>
</evidence>
<protein>
    <recommendedName>
        <fullName evidence="4">Lactonase</fullName>
    </recommendedName>
</protein>
<dbReference type="PANTHER" id="PTHR47197:SF3">
    <property type="entry name" value="DIHYDRO-HEME D1 DEHYDROGENASE"/>
    <property type="match status" value="1"/>
</dbReference>
<dbReference type="SUPFAM" id="SSF51004">
    <property type="entry name" value="C-terminal (heme d1) domain of cytochrome cd1-nitrite reductase"/>
    <property type="match status" value="1"/>
</dbReference>
<dbReference type="InterPro" id="IPR015943">
    <property type="entry name" value="WD40/YVTN_repeat-like_dom_sf"/>
</dbReference>
<organism evidence="2 3">
    <name type="scientific">Bordetella genomosp. 2</name>
    <dbReference type="NCBI Taxonomy" id="1983456"/>
    <lineage>
        <taxon>Bacteria</taxon>
        <taxon>Pseudomonadati</taxon>
        <taxon>Pseudomonadota</taxon>
        <taxon>Betaproteobacteria</taxon>
        <taxon>Burkholderiales</taxon>
        <taxon>Alcaligenaceae</taxon>
        <taxon>Bordetella</taxon>
    </lineage>
</organism>
<dbReference type="EMBL" id="NEVT01000009">
    <property type="protein sequence ID" value="OZI69708.1"/>
    <property type="molecule type" value="Genomic_DNA"/>
</dbReference>
<keyword evidence="1" id="KW-0732">Signal</keyword>
<dbReference type="Proteomes" id="UP000215633">
    <property type="component" value="Unassembled WGS sequence"/>
</dbReference>
<comment type="caution">
    <text evidence="2">The sequence shown here is derived from an EMBL/GenBank/DDBJ whole genome shotgun (WGS) entry which is preliminary data.</text>
</comment>
<evidence type="ECO:0000313" key="2">
    <source>
        <dbReference type="EMBL" id="OZI69708.1"/>
    </source>
</evidence>